<evidence type="ECO:0000313" key="1">
    <source>
        <dbReference type="EMBL" id="CAL2085591.1"/>
    </source>
</evidence>
<dbReference type="Proteomes" id="UP001497514">
    <property type="component" value="Chromosome"/>
</dbReference>
<dbReference type="RefSeq" id="WP_101903004.1">
    <property type="nucleotide sequence ID" value="NZ_OZ038524.1"/>
</dbReference>
<evidence type="ECO:0008006" key="3">
    <source>
        <dbReference type="Google" id="ProtNLM"/>
    </source>
</evidence>
<dbReference type="EMBL" id="OZ038524">
    <property type="protein sequence ID" value="CAL2085591.1"/>
    <property type="molecule type" value="Genomic_DNA"/>
</dbReference>
<gene>
    <name evidence="1" type="ORF">TD3509T_1911</name>
</gene>
<dbReference type="Pfam" id="PF13148">
    <property type="entry name" value="DUF3987"/>
    <property type="match status" value="2"/>
</dbReference>
<sequence>MEYQEISDFPYDIFPDRIVKLIQEANEHLNYPVEYFASAILCAISNAIGNSHILKFKEGFNVKCNLFFALVGNAGDVKTHPLNLAFKPISEKEKRTYKEYISLLKEYNSFDLDEKKTKEKPLYVKSLLNDFTPESLIKIHATNGKGVTIVADELFGWINSFGRYSKSSGEQETYLSLWSGNAISVDRKGDEPVRLDNSFVNIIGGVQKKLLPDLAKDNRSNNGFIERMLFAINKKPKPIIWSDKDIDKSLMDDYTHLLNKLMDFSCINDQPEEMVLTSKAKEYLIKWQNTKRVEYFDSEVKTSIQAKYEVYALRFAIILQLIYWGSFGRIKNEIDFFIIQCSIRLTEYYFDNAIKVNSLMNKKDPLTKLNEQQQRIYKGLNTKFRTDEIVALAKLEGIPERTIKDFLSKNINTIFSKIERGLYRKIY</sequence>
<protein>
    <recommendedName>
        <fullName evidence="3">DUF3987 domain-containing protein</fullName>
    </recommendedName>
</protein>
<keyword evidence="2" id="KW-1185">Reference proteome</keyword>
<reference evidence="1 2" key="1">
    <citation type="submission" date="2024-05" db="EMBL/GenBank/DDBJ databases">
        <authorList>
            <person name="Duchaud E."/>
        </authorList>
    </citation>
    <scope>NUCLEOTIDE SEQUENCE [LARGE SCALE GENOMIC DNA]</scope>
    <source>
        <strain evidence="1">Ena-SAMPLE-TAB-13-05-2024-13:56:06:370-140309</strain>
    </source>
</reference>
<accession>A0ABP1EM09</accession>
<proteinExistence type="predicted"/>
<organism evidence="1 2">
    <name type="scientific">Tenacibaculum dicentrarchi</name>
    <dbReference type="NCBI Taxonomy" id="669041"/>
    <lineage>
        <taxon>Bacteria</taxon>
        <taxon>Pseudomonadati</taxon>
        <taxon>Bacteroidota</taxon>
        <taxon>Flavobacteriia</taxon>
        <taxon>Flavobacteriales</taxon>
        <taxon>Flavobacteriaceae</taxon>
        <taxon>Tenacibaculum</taxon>
    </lineage>
</organism>
<dbReference type="InterPro" id="IPR025048">
    <property type="entry name" value="DUF3987"/>
</dbReference>
<name>A0ABP1EM09_9FLAO</name>
<evidence type="ECO:0000313" key="2">
    <source>
        <dbReference type="Proteomes" id="UP001497514"/>
    </source>
</evidence>